<keyword evidence="2" id="KW-1185">Reference proteome</keyword>
<sequence>MIAAQVKKICIYCASHLSQRIIPIPDSNSDSIEVDQKQPFLQGWQCGNLVCSINILTENSKKIQPSTKQKIQLFQSKEAALEESSMPSVNMCIPSLRLCFGEKMVQVRNRVWIVWISWPF</sequence>
<gene>
    <name evidence="1" type="ORF">K3G42_031969</name>
</gene>
<reference evidence="1" key="1">
    <citation type="submission" date="2021-08" db="EMBL/GenBank/DDBJ databases">
        <title>The first chromosome-level gecko genome reveals the dynamic sex chromosomes of Neotropical dwarf geckos (Sphaerodactylidae: Sphaerodactylus).</title>
        <authorList>
            <person name="Pinto B.J."/>
            <person name="Keating S.E."/>
            <person name="Gamble T."/>
        </authorList>
    </citation>
    <scope>NUCLEOTIDE SEQUENCE</scope>
    <source>
        <strain evidence="1">TG3544</strain>
    </source>
</reference>
<organism evidence="1 2">
    <name type="scientific">Sphaerodactylus townsendi</name>
    <dbReference type="NCBI Taxonomy" id="933632"/>
    <lineage>
        <taxon>Eukaryota</taxon>
        <taxon>Metazoa</taxon>
        <taxon>Chordata</taxon>
        <taxon>Craniata</taxon>
        <taxon>Vertebrata</taxon>
        <taxon>Euteleostomi</taxon>
        <taxon>Lepidosauria</taxon>
        <taxon>Squamata</taxon>
        <taxon>Bifurcata</taxon>
        <taxon>Gekkota</taxon>
        <taxon>Sphaerodactylidae</taxon>
        <taxon>Sphaerodactylus</taxon>
    </lineage>
</organism>
<evidence type="ECO:0000313" key="2">
    <source>
        <dbReference type="Proteomes" id="UP000827872"/>
    </source>
</evidence>
<comment type="caution">
    <text evidence="1">The sequence shown here is derived from an EMBL/GenBank/DDBJ whole genome shotgun (WGS) entry which is preliminary data.</text>
</comment>
<dbReference type="EMBL" id="CM037615">
    <property type="protein sequence ID" value="KAH8014833.1"/>
    <property type="molecule type" value="Genomic_DNA"/>
</dbReference>
<dbReference type="Proteomes" id="UP000827872">
    <property type="component" value="Linkage Group LG02"/>
</dbReference>
<accession>A0ACB8G6Z4</accession>
<protein>
    <submittedName>
        <fullName evidence="1">Uncharacterized protein</fullName>
    </submittedName>
</protein>
<evidence type="ECO:0000313" key="1">
    <source>
        <dbReference type="EMBL" id="KAH8014833.1"/>
    </source>
</evidence>
<name>A0ACB8G6Z4_9SAUR</name>
<proteinExistence type="predicted"/>